<gene>
    <name evidence="1" type="ORF">B296_00053170</name>
</gene>
<organism evidence="1 2">
    <name type="scientific">Ensete ventricosum</name>
    <name type="common">Abyssinian banana</name>
    <name type="synonym">Musa ensete</name>
    <dbReference type="NCBI Taxonomy" id="4639"/>
    <lineage>
        <taxon>Eukaryota</taxon>
        <taxon>Viridiplantae</taxon>
        <taxon>Streptophyta</taxon>
        <taxon>Embryophyta</taxon>
        <taxon>Tracheophyta</taxon>
        <taxon>Spermatophyta</taxon>
        <taxon>Magnoliopsida</taxon>
        <taxon>Liliopsida</taxon>
        <taxon>Zingiberales</taxon>
        <taxon>Musaceae</taxon>
        <taxon>Ensete</taxon>
    </lineage>
</organism>
<proteinExistence type="predicted"/>
<dbReference type="AlphaFoldDB" id="A0A426Y9H2"/>
<dbReference type="Proteomes" id="UP000287651">
    <property type="component" value="Unassembled WGS sequence"/>
</dbReference>
<name>A0A426Y9H2_ENSVE</name>
<protein>
    <submittedName>
        <fullName evidence="1">Uncharacterized protein</fullName>
    </submittedName>
</protein>
<evidence type="ECO:0000313" key="2">
    <source>
        <dbReference type="Proteomes" id="UP000287651"/>
    </source>
</evidence>
<dbReference type="EMBL" id="AMZH03014011">
    <property type="protein sequence ID" value="RRT48346.1"/>
    <property type="molecule type" value="Genomic_DNA"/>
</dbReference>
<evidence type="ECO:0000313" key="1">
    <source>
        <dbReference type="EMBL" id="RRT48346.1"/>
    </source>
</evidence>
<reference evidence="1 2" key="1">
    <citation type="journal article" date="2014" name="Agronomy (Basel)">
        <title>A Draft Genome Sequence for Ensete ventricosum, the Drought-Tolerant Tree Against Hunger.</title>
        <authorList>
            <person name="Harrison J."/>
            <person name="Moore K.A."/>
            <person name="Paszkiewicz K."/>
            <person name="Jones T."/>
            <person name="Grant M."/>
            <person name="Ambacheew D."/>
            <person name="Muzemil S."/>
            <person name="Studholme D.J."/>
        </authorList>
    </citation>
    <scope>NUCLEOTIDE SEQUENCE [LARGE SCALE GENOMIC DNA]</scope>
</reference>
<sequence length="148" mass="16494">MLSGALRMLLREEEFWQCKSTLVGRTIRSMQSVFRVDALKQMTLQLLMKVVDDAEDGNTDVLGCEGSAVVGDATEHLASLVDELRRSRCGMHVESPFTDSNAGSLVLQMDSTGLVCFLSLWPWSSRLPNYVVGIYNYNFFILCCEVSA</sequence>
<accession>A0A426Y9H2</accession>
<comment type="caution">
    <text evidence="1">The sequence shown here is derived from an EMBL/GenBank/DDBJ whole genome shotgun (WGS) entry which is preliminary data.</text>
</comment>